<proteinExistence type="predicted"/>
<dbReference type="RefSeq" id="WP_102648470.1">
    <property type="nucleotide sequence ID" value="NZ_PNYA01000031.1"/>
</dbReference>
<dbReference type="EMBL" id="PNYA01000031">
    <property type="protein sequence ID" value="PMS15454.1"/>
    <property type="molecule type" value="Genomic_DNA"/>
</dbReference>
<keyword evidence="2" id="KW-1185">Reference proteome</keyword>
<accession>A0A2N7VEA7</accession>
<comment type="caution">
    <text evidence="1">The sequence shown here is derived from an EMBL/GenBank/DDBJ whole genome shotgun (WGS) entry which is preliminary data.</text>
</comment>
<sequence>MSIRTSFDLVEVASFPPNFFLENFAIRSDGSLLVSVLSHKQLWYVPPYRGTRVEPSPLYTFDVMPMGIVEPEPDVFYVAVGHVGRARMCRFDLRGWSPGKPVTPHVVVELEKGVGMVNGSCLVGPRTILVADCFASKIWRIDLDASGMSATAREWLRHESMAHDPQGPMPDQPGVNGVRYAATTHYVYYTSTAQQLFMRVAVNPHTLDPAGEPELVARGMMGDDFCIDEEGEVAYVTTHRENTIDRISLTPENNAGPRNSVIGVPVVDLMIGPTAAAWGRNPAEHDRFVYITTDGGIKAPMPDGLRPAKVLRVAL</sequence>
<dbReference type="SUPFAM" id="SSF63829">
    <property type="entry name" value="Calcium-dependent phosphotriesterase"/>
    <property type="match status" value="1"/>
</dbReference>
<dbReference type="Proteomes" id="UP000235616">
    <property type="component" value="Unassembled WGS sequence"/>
</dbReference>
<dbReference type="InterPro" id="IPR052998">
    <property type="entry name" value="Hetero-Diels-Alderase-like"/>
</dbReference>
<dbReference type="PANTHER" id="PTHR42060:SF1">
    <property type="entry name" value="NHL REPEAT-CONTAINING PROTEIN"/>
    <property type="match status" value="1"/>
</dbReference>
<dbReference type="Gene3D" id="2.120.10.30">
    <property type="entry name" value="TolB, C-terminal domain"/>
    <property type="match status" value="1"/>
</dbReference>
<evidence type="ECO:0008006" key="3">
    <source>
        <dbReference type="Google" id="ProtNLM"/>
    </source>
</evidence>
<organism evidence="1 2">
    <name type="scientific">Trinickia dabaoshanensis</name>
    <dbReference type="NCBI Taxonomy" id="564714"/>
    <lineage>
        <taxon>Bacteria</taxon>
        <taxon>Pseudomonadati</taxon>
        <taxon>Pseudomonadota</taxon>
        <taxon>Betaproteobacteria</taxon>
        <taxon>Burkholderiales</taxon>
        <taxon>Burkholderiaceae</taxon>
        <taxon>Trinickia</taxon>
    </lineage>
</organism>
<dbReference type="OrthoDB" id="8447466at2"/>
<reference evidence="1 2" key="1">
    <citation type="submission" date="2018-01" db="EMBL/GenBank/DDBJ databases">
        <title>Whole genome analyses suggest that Burkholderia sensu lato contains two further novel genera in the rhizoxinica-symbiotica group Mycetohabitans gen. nov., and Trinickia gen. nov.: implications for the evolution of diazotrophy and nodulation in the Burkholderiaceae.</title>
        <authorList>
            <person name="Estrada-de los Santos P."/>
            <person name="Palmer M."/>
            <person name="Chavez-Ramirez B."/>
            <person name="Beukes C."/>
            <person name="Steenkamp E.T."/>
            <person name="Hirsch A.M."/>
            <person name="Manyaka P."/>
            <person name="Maluk M."/>
            <person name="Lafos M."/>
            <person name="Crook M."/>
            <person name="Gross E."/>
            <person name="Simon M.F."/>
            <person name="Bueno dos Reis Junior F."/>
            <person name="Poole P.S."/>
            <person name="Venter S.N."/>
            <person name="James E.K."/>
        </authorList>
    </citation>
    <scope>NUCLEOTIDE SEQUENCE [LARGE SCALE GENOMIC DNA]</scope>
    <source>
        <strain evidence="1 2">GIMN1.004</strain>
    </source>
</reference>
<name>A0A2N7VEA7_9BURK</name>
<dbReference type="PANTHER" id="PTHR42060">
    <property type="entry name" value="NHL REPEAT-CONTAINING PROTEIN-RELATED"/>
    <property type="match status" value="1"/>
</dbReference>
<dbReference type="AlphaFoldDB" id="A0A2N7VEA7"/>
<evidence type="ECO:0000313" key="1">
    <source>
        <dbReference type="EMBL" id="PMS15454.1"/>
    </source>
</evidence>
<gene>
    <name evidence="1" type="ORF">C0Z18_26795</name>
</gene>
<evidence type="ECO:0000313" key="2">
    <source>
        <dbReference type="Proteomes" id="UP000235616"/>
    </source>
</evidence>
<protein>
    <recommendedName>
        <fullName evidence="3">SMP-30/Gluconolactonase/LRE-like region domain-containing protein</fullName>
    </recommendedName>
</protein>
<dbReference type="InterPro" id="IPR011042">
    <property type="entry name" value="6-blade_b-propeller_TolB-like"/>
</dbReference>